<evidence type="ECO:0000313" key="1">
    <source>
        <dbReference type="EMBL" id="SAI84597.1"/>
    </source>
</evidence>
<dbReference type="EMBL" id="LT549890">
    <property type="protein sequence ID" value="SAI84597.1"/>
    <property type="molecule type" value="Genomic_DNA"/>
</dbReference>
<dbReference type="AlphaFoldDB" id="A0A157SZI9"/>
<proteinExistence type="predicted"/>
<gene>
    <name evidence="1" type="ORF">SSOP1_1043</name>
</gene>
<accession>A0A157SZI9</accession>
<dbReference type="PATRIC" id="fig|2287.9.peg.1052"/>
<name>A0A157SZI9_SACSO</name>
<sequence length="76" mass="9062">MKIWDSGLIGFHDMYLSIISIYRLTCLIEVNSSALELHLDQMLKILKMCRFLAPWYMLGYPKMCRRMNEFAHELFA</sequence>
<evidence type="ECO:0000313" key="2">
    <source>
        <dbReference type="Proteomes" id="UP000076770"/>
    </source>
</evidence>
<protein>
    <submittedName>
        <fullName evidence="1">Uncharacterized protein</fullName>
    </submittedName>
</protein>
<reference evidence="2" key="1">
    <citation type="submission" date="2016-04" db="EMBL/GenBank/DDBJ databases">
        <authorList>
            <person name="Shah S.A."/>
            <person name="Garrett R.A."/>
        </authorList>
    </citation>
    <scope>NUCLEOTIDE SEQUENCE [LARGE SCALE GENOMIC DNA]</scope>
    <source>
        <strain evidence="2">ATCC 35091 / DSM 1616 / JCM 8930 / NBRC 15331 / P1</strain>
    </source>
</reference>
<dbReference type="Proteomes" id="UP000076770">
    <property type="component" value="Chromosome i"/>
</dbReference>
<organism evidence="1 2">
    <name type="scientific">Saccharolobus solfataricus</name>
    <name type="common">Sulfolobus solfataricus</name>
    <dbReference type="NCBI Taxonomy" id="2287"/>
    <lineage>
        <taxon>Archaea</taxon>
        <taxon>Thermoproteota</taxon>
        <taxon>Thermoprotei</taxon>
        <taxon>Sulfolobales</taxon>
        <taxon>Sulfolobaceae</taxon>
        <taxon>Saccharolobus</taxon>
    </lineage>
</organism>